<dbReference type="EMBL" id="JASKMA010000018">
    <property type="protein sequence ID" value="MDT6986470.1"/>
    <property type="molecule type" value="Genomic_DNA"/>
</dbReference>
<accession>A0ABU3JX29</accession>
<evidence type="ECO:0008006" key="3">
    <source>
        <dbReference type="Google" id="ProtNLM"/>
    </source>
</evidence>
<protein>
    <recommendedName>
        <fullName evidence="3">Peptidase inhibitor family I36</fullName>
    </recommendedName>
</protein>
<organism evidence="1 2">
    <name type="scientific">Streptomyces lusitanus</name>
    <dbReference type="NCBI Taxonomy" id="68232"/>
    <lineage>
        <taxon>Bacteria</taxon>
        <taxon>Bacillati</taxon>
        <taxon>Actinomycetota</taxon>
        <taxon>Actinomycetes</taxon>
        <taxon>Kitasatosporales</taxon>
        <taxon>Streptomycetaceae</taxon>
        <taxon>Streptomyces</taxon>
    </lineage>
</organism>
<dbReference type="RefSeq" id="WP_394314170.1">
    <property type="nucleotide sequence ID" value="NZ_JASKMA010000018.1"/>
</dbReference>
<dbReference type="Proteomes" id="UP001249760">
    <property type="component" value="Unassembled WGS sequence"/>
</dbReference>
<proteinExistence type="predicted"/>
<sequence length="185" mass="19979">MIIFAHTHKVKEVCGRCEEARCLEWRIVKFNWRKAFAGMAAVAALTSVNLGTASPASAAIDVGGNCPERCLTLFYNTGYKGSRFVISYNGSGTNGIPNLAGYNFVTSGAGQGQPVKNNAASAYATFPGVGTSWVVYYNSGYGGACDAIRAYQEIEYAYQLVNTYNNNASARFLNYTPSDCYRFGS</sequence>
<reference evidence="1 2" key="1">
    <citation type="submission" date="2023-05" db="EMBL/GenBank/DDBJ databases">
        <title>Streptomyces fuscus sp. nov., a brown-black pigment producing actinomyces isolated from dry sand of Sea duck farm.</title>
        <authorList>
            <person name="Xie J."/>
            <person name="Shen N."/>
        </authorList>
    </citation>
    <scope>NUCLEOTIDE SEQUENCE [LARGE SCALE GENOMIC DNA]</scope>
    <source>
        <strain evidence="1 2">CGMCC 4.1745</strain>
    </source>
</reference>
<gene>
    <name evidence="1" type="ORF">QNO04_23735</name>
</gene>
<evidence type="ECO:0000313" key="1">
    <source>
        <dbReference type="EMBL" id="MDT6986470.1"/>
    </source>
</evidence>
<keyword evidence="2" id="KW-1185">Reference proteome</keyword>
<evidence type="ECO:0000313" key="2">
    <source>
        <dbReference type="Proteomes" id="UP001249760"/>
    </source>
</evidence>
<name>A0ABU3JX29_9ACTN</name>
<comment type="caution">
    <text evidence="1">The sequence shown here is derived from an EMBL/GenBank/DDBJ whole genome shotgun (WGS) entry which is preliminary data.</text>
</comment>